<reference evidence="5 6" key="1">
    <citation type="submission" date="2024-07" db="EMBL/GenBank/DDBJ databases">
        <authorList>
            <person name="Kang M."/>
        </authorList>
    </citation>
    <scope>NUCLEOTIDE SEQUENCE [LARGE SCALE GENOMIC DNA]</scope>
    <source>
        <strain evidence="5 6">DFM31</strain>
    </source>
</reference>
<name>A0ABV3LA21_9RHOB</name>
<gene>
    <name evidence="5" type="ORF">AB0T83_16685</name>
</gene>
<dbReference type="PRINTS" id="PR00455">
    <property type="entry name" value="HTHTETR"/>
</dbReference>
<keyword evidence="1 2" id="KW-0238">DNA-binding</keyword>
<feature type="region of interest" description="Disordered" evidence="3">
    <location>
        <begin position="195"/>
        <end position="234"/>
    </location>
</feature>
<dbReference type="InterPro" id="IPR050109">
    <property type="entry name" value="HTH-type_TetR-like_transc_reg"/>
</dbReference>
<dbReference type="InterPro" id="IPR023772">
    <property type="entry name" value="DNA-bd_HTH_TetR-type_CS"/>
</dbReference>
<evidence type="ECO:0000313" key="5">
    <source>
        <dbReference type="EMBL" id="MEV8468414.1"/>
    </source>
</evidence>
<evidence type="ECO:0000256" key="1">
    <source>
        <dbReference type="ARBA" id="ARBA00023125"/>
    </source>
</evidence>
<accession>A0ABV3LA21</accession>
<dbReference type="Proteomes" id="UP001553161">
    <property type="component" value="Unassembled WGS sequence"/>
</dbReference>
<feature type="DNA-binding region" description="H-T-H motif" evidence="2">
    <location>
        <begin position="32"/>
        <end position="51"/>
    </location>
</feature>
<dbReference type="InterPro" id="IPR049149">
    <property type="entry name" value="TetR/AcrR_C"/>
</dbReference>
<dbReference type="EMBL" id="JBFBVU010000028">
    <property type="protein sequence ID" value="MEV8468414.1"/>
    <property type="molecule type" value="Genomic_DNA"/>
</dbReference>
<protein>
    <submittedName>
        <fullName evidence="5">TetR/AcrR family transcriptional regulator</fullName>
    </submittedName>
</protein>
<organism evidence="5 6">
    <name type="scientific">Meridianimarinicoccus marinus</name>
    <dbReference type="NCBI Taxonomy" id="3231483"/>
    <lineage>
        <taxon>Bacteria</taxon>
        <taxon>Pseudomonadati</taxon>
        <taxon>Pseudomonadota</taxon>
        <taxon>Alphaproteobacteria</taxon>
        <taxon>Rhodobacterales</taxon>
        <taxon>Paracoccaceae</taxon>
        <taxon>Meridianimarinicoccus</taxon>
    </lineage>
</organism>
<evidence type="ECO:0000256" key="3">
    <source>
        <dbReference type="SAM" id="MobiDB-lite"/>
    </source>
</evidence>
<dbReference type="RefSeq" id="WP_366194367.1">
    <property type="nucleotide sequence ID" value="NZ_JBFBVU010000028.1"/>
</dbReference>
<evidence type="ECO:0000259" key="4">
    <source>
        <dbReference type="PROSITE" id="PS50977"/>
    </source>
</evidence>
<feature type="domain" description="HTH tetR-type" evidence="4">
    <location>
        <begin position="9"/>
        <end position="69"/>
    </location>
</feature>
<dbReference type="InterPro" id="IPR001647">
    <property type="entry name" value="HTH_TetR"/>
</dbReference>
<dbReference type="InterPro" id="IPR009057">
    <property type="entry name" value="Homeodomain-like_sf"/>
</dbReference>
<comment type="caution">
    <text evidence="5">The sequence shown here is derived from an EMBL/GenBank/DDBJ whole genome shotgun (WGS) entry which is preliminary data.</text>
</comment>
<dbReference type="SUPFAM" id="SSF46689">
    <property type="entry name" value="Homeodomain-like"/>
    <property type="match status" value="1"/>
</dbReference>
<dbReference type="Pfam" id="PF00440">
    <property type="entry name" value="TetR_N"/>
    <property type="match status" value="1"/>
</dbReference>
<sequence length="234" mass="26085">MARIVKAPEKRRAEIVETAERLFREVGYANCSVETIIREVGVAKGTFYYYFKSKPDILEAIVDKTLRQIVEIAEGIADDPSLTAMQKMAALLGNSHIGNDDSLDVAEMLHLPENRELHELTNVQTVLQLSPILARIVEQGIDEGVFEVENPLETIQFLFTGAQFLTEGDMFGFSRDELRKRRLVTQAIIEKTLGAPPGSFHFMNPGRELEQRHAQGKTQGSPARGRAAPKAPQP</sequence>
<keyword evidence="6" id="KW-1185">Reference proteome</keyword>
<dbReference type="PROSITE" id="PS50977">
    <property type="entry name" value="HTH_TETR_2"/>
    <property type="match status" value="1"/>
</dbReference>
<dbReference type="PANTHER" id="PTHR30055">
    <property type="entry name" value="HTH-TYPE TRANSCRIPTIONAL REGULATOR RUTR"/>
    <property type="match status" value="1"/>
</dbReference>
<dbReference type="PANTHER" id="PTHR30055:SF211">
    <property type="entry name" value="TRANSCRIPTIONAL REGULATOR, TETR FAMILY"/>
    <property type="match status" value="1"/>
</dbReference>
<evidence type="ECO:0000313" key="6">
    <source>
        <dbReference type="Proteomes" id="UP001553161"/>
    </source>
</evidence>
<dbReference type="Pfam" id="PF21303">
    <property type="entry name" value="TetR_C_39"/>
    <property type="match status" value="1"/>
</dbReference>
<evidence type="ECO:0000256" key="2">
    <source>
        <dbReference type="PROSITE-ProRule" id="PRU00335"/>
    </source>
</evidence>
<dbReference type="Gene3D" id="1.10.357.10">
    <property type="entry name" value="Tetracycline Repressor, domain 2"/>
    <property type="match status" value="1"/>
</dbReference>
<dbReference type="PROSITE" id="PS01081">
    <property type="entry name" value="HTH_TETR_1"/>
    <property type="match status" value="1"/>
</dbReference>
<proteinExistence type="predicted"/>